<dbReference type="Gene3D" id="1.20.1050.10">
    <property type="match status" value="1"/>
</dbReference>
<evidence type="ECO:0000313" key="1">
    <source>
        <dbReference type="EMBL" id="MFC3291251.1"/>
    </source>
</evidence>
<name>A0ABV7LY10_9GAMM</name>
<gene>
    <name evidence="1" type="ORF">ACFOEI_04105</name>
</gene>
<dbReference type="RefSeq" id="WP_019020644.1">
    <property type="nucleotide sequence ID" value="NZ_BMXD01000014.1"/>
</dbReference>
<comment type="caution">
    <text evidence="1">The sequence shown here is derived from an EMBL/GenBank/DDBJ whole genome shotgun (WGS) entry which is preliminary data.</text>
</comment>
<dbReference type="PANTHER" id="PTHR32419">
    <property type="entry name" value="GLUTATHIONYL-HYDROQUINONE REDUCTASE"/>
    <property type="match status" value="1"/>
</dbReference>
<sequence>MYQGPDLYPDDLAAEIDALSAHLHTDLNIGVYQAGFASSQQAYDETYKNVFDALHEI</sequence>
<evidence type="ECO:0000313" key="2">
    <source>
        <dbReference type="Proteomes" id="UP001595640"/>
    </source>
</evidence>
<dbReference type="SUPFAM" id="SSF47616">
    <property type="entry name" value="GST C-terminal domain-like"/>
    <property type="match status" value="1"/>
</dbReference>
<organism evidence="1 2">
    <name type="scientific">Modicisalibacter luteus</name>
    <dbReference type="NCBI Taxonomy" id="453962"/>
    <lineage>
        <taxon>Bacteria</taxon>
        <taxon>Pseudomonadati</taxon>
        <taxon>Pseudomonadota</taxon>
        <taxon>Gammaproteobacteria</taxon>
        <taxon>Oceanospirillales</taxon>
        <taxon>Halomonadaceae</taxon>
        <taxon>Modicisalibacter</taxon>
    </lineage>
</organism>
<accession>A0ABV7LY10</accession>
<keyword evidence="2" id="KW-1185">Reference proteome</keyword>
<dbReference type="InterPro" id="IPR016639">
    <property type="entry name" value="GST_Omega/GSH"/>
</dbReference>
<reference evidence="2" key="1">
    <citation type="journal article" date="2019" name="Int. J. Syst. Evol. Microbiol.">
        <title>The Global Catalogue of Microorganisms (GCM) 10K type strain sequencing project: providing services to taxonomists for standard genome sequencing and annotation.</title>
        <authorList>
            <consortium name="The Broad Institute Genomics Platform"/>
            <consortium name="The Broad Institute Genome Sequencing Center for Infectious Disease"/>
            <person name="Wu L."/>
            <person name="Ma J."/>
        </authorList>
    </citation>
    <scope>NUCLEOTIDE SEQUENCE [LARGE SCALE GENOMIC DNA]</scope>
    <source>
        <strain evidence="2">KCTC 12847</strain>
    </source>
</reference>
<dbReference type="EMBL" id="JBHRUH010000009">
    <property type="protein sequence ID" value="MFC3291251.1"/>
    <property type="molecule type" value="Genomic_DNA"/>
</dbReference>
<dbReference type="PANTHER" id="PTHR32419:SF6">
    <property type="entry name" value="GLUTATHIONE S-TRANSFERASE OMEGA-LIKE 1-RELATED"/>
    <property type="match status" value="1"/>
</dbReference>
<proteinExistence type="predicted"/>
<dbReference type="Proteomes" id="UP001595640">
    <property type="component" value="Unassembled WGS sequence"/>
</dbReference>
<dbReference type="InterPro" id="IPR036282">
    <property type="entry name" value="Glutathione-S-Trfase_C_sf"/>
</dbReference>
<protein>
    <submittedName>
        <fullName evidence="1">Uncharacterized protein</fullName>
    </submittedName>
</protein>